<reference evidence="2 3" key="1">
    <citation type="submission" date="2019-02" db="EMBL/GenBank/DDBJ databases">
        <title>Deep-cultivation of Planctomycetes and their phenomic and genomic characterization uncovers novel biology.</title>
        <authorList>
            <person name="Wiegand S."/>
            <person name="Jogler M."/>
            <person name="Boedeker C."/>
            <person name="Pinto D."/>
            <person name="Vollmers J."/>
            <person name="Rivas-Marin E."/>
            <person name="Kohn T."/>
            <person name="Peeters S.H."/>
            <person name="Heuer A."/>
            <person name="Rast P."/>
            <person name="Oberbeckmann S."/>
            <person name="Bunk B."/>
            <person name="Jeske O."/>
            <person name="Meyerdierks A."/>
            <person name="Storesund J.E."/>
            <person name="Kallscheuer N."/>
            <person name="Luecker S."/>
            <person name="Lage O.M."/>
            <person name="Pohl T."/>
            <person name="Merkel B.J."/>
            <person name="Hornburger P."/>
            <person name="Mueller R.-W."/>
            <person name="Bruemmer F."/>
            <person name="Labrenz M."/>
            <person name="Spormann A.M."/>
            <person name="Op den Camp H."/>
            <person name="Overmann J."/>
            <person name="Amann R."/>
            <person name="Jetten M.S.M."/>
            <person name="Mascher T."/>
            <person name="Medema M.H."/>
            <person name="Devos D.P."/>
            <person name="Kaster A.-K."/>
            <person name="Ovreas L."/>
            <person name="Rohde M."/>
            <person name="Galperin M.Y."/>
            <person name="Jogler C."/>
        </authorList>
    </citation>
    <scope>NUCLEOTIDE SEQUENCE [LARGE SCALE GENOMIC DNA]</scope>
    <source>
        <strain evidence="2 3">Pla175</strain>
    </source>
</reference>
<sequence>MDFFDDGQAMAELRGDLTALDADTVTALRLEDQGREWRLIAEKFGRWEHLIVKEVKNWTLSGTTARVEILVGTAYDSNPREVLEILLRTAREHEFVLEEPEPFAMMFGFGESALNFRMFCHTHMDKRGIVTSDLHISILEALGEAGIEIPFPQRDLRLSSIDKSGFGIDRTAGAN</sequence>
<dbReference type="AlphaFoldDB" id="A0A518DFM6"/>
<dbReference type="InterPro" id="IPR011066">
    <property type="entry name" value="MscS_channel_C_sf"/>
</dbReference>
<gene>
    <name evidence="2" type="ORF">Pla175_36830</name>
</gene>
<proteinExistence type="predicted"/>
<organism evidence="2 3">
    <name type="scientific">Pirellulimonas nuda</name>
    <dbReference type="NCBI Taxonomy" id="2528009"/>
    <lineage>
        <taxon>Bacteria</taxon>
        <taxon>Pseudomonadati</taxon>
        <taxon>Planctomycetota</taxon>
        <taxon>Planctomycetia</taxon>
        <taxon>Pirellulales</taxon>
        <taxon>Lacipirellulaceae</taxon>
        <taxon>Pirellulimonas</taxon>
    </lineage>
</organism>
<dbReference type="RefSeq" id="WP_145288447.1">
    <property type="nucleotide sequence ID" value="NZ_CP036291.1"/>
</dbReference>
<accession>A0A518DFM6</accession>
<dbReference type="InterPro" id="IPR052702">
    <property type="entry name" value="MscS-like_channel"/>
</dbReference>
<name>A0A518DFM6_9BACT</name>
<evidence type="ECO:0000259" key="1">
    <source>
        <dbReference type="Pfam" id="PF21082"/>
    </source>
</evidence>
<dbReference type="Proteomes" id="UP000317429">
    <property type="component" value="Chromosome"/>
</dbReference>
<dbReference type="KEGG" id="pnd:Pla175_36830"/>
<dbReference type="Pfam" id="PF21082">
    <property type="entry name" value="MS_channel_3rd"/>
    <property type="match status" value="1"/>
</dbReference>
<dbReference type="SUPFAM" id="SSF82689">
    <property type="entry name" value="Mechanosensitive channel protein MscS (YggB), C-terminal domain"/>
    <property type="match status" value="1"/>
</dbReference>
<keyword evidence="3" id="KW-1185">Reference proteome</keyword>
<dbReference type="EMBL" id="CP036291">
    <property type="protein sequence ID" value="QDU90280.1"/>
    <property type="molecule type" value="Genomic_DNA"/>
</dbReference>
<evidence type="ECO:0000313" key="3">
    <source>
        <dbReference type="Proteomes" id="UP000317429"/>
    </source>
</evidence>
<dbReference type="PANTHER" id="PTHR30347:SF1">
    <property type="entry name" value="MECHANOSENSITIVE CHANNEL MSCK"/>
    <property type="match status" value="1"/>
</dbReference>
<protein>
    <submittedName>
        <fullName evidence="2">Putative MscS family protein.1</fullName>
    </submittedName>
</protein>
<dbReference type="PANTHER" id="PTHR30347">
    <property type="entry name" value="POTASSIUM CHANNEL RELATED"/>
    <property type="match status" value="1"/>
</dbReference>
<dbReference type="GO" id="GO:0016020">
    <property type="term" value="C:membrane"/>
    <property type="evidence" value="ECO:0007669"/>
    <property type="project" value="InterPro"/>
</dbReference>
<dbReference type="Gene3D" id="3.30.70.100">
    <property type="match status" value="1"/>
</dbReference>
<dbReference type="OrthoDB" id="9809206at2"/>
<dbReference type="InterPro" id="IPR049278">
    <property type="entry name" value="MS_channel_C"/>
</dbReference>
<evidence type="ECO:0000313" key="2">
    <source>
        <dbReference type="EMBL" id="QDU90280.1"/>
    </source>
</evidence>
<feature type="domain" description="Mechanosensitive ion channel MscS C-terminal" evidence="1">
    <location>
        <begin position="67"/>
        <end position="149"/>
    </location>
</feature>